<reference evidence="3" key="1">
    <citation type="journal article" date="2020" name="mSystems">
        <title>Genome- and Community-Level Interaction Insights into Carbon Utilization and Element Cycling Functions of Hydrothermarchaeota in Hydrothermal Sediment.</title>
        <authorList>
            <person name="Zhou Z."/>
            <person name="Liu Y."/>
            <person name="Xu W."/>
            <person name="Pan J."/>
            <person name="Luo Z.H."/>
            <person name="Li M."/>
        </authorList>
    </citation>
    <scope>NUCLEOTIDE SEQUENCE [LARGE SCALE GENOMIC DNA]</scope>
    <source>
        <strain evidence="3">SpSt-1233</strain>
    </source>
</reference>
<dbReference type="InterPro" id="IPR029433">
    <property type="entry name" value="DUF4438_N"/>
</dbReference>
<sequence>MVRTNMQRLVEQSVIGTITQPRLPLKNPYIVDPAGRAHILPGTGGITYNVKVGDPAFDFEGDHVEPGVSISYSGDDDKGLLVGGLNILSCVGNEARVVSGAAAGSRGVVTGKHGGVEHVLIDFPSPVLDNLMVGDKIQVRAVGQGLALTDYGDIQVMNCDPALFQKLGIAVQNKQLVVPVTHVIPSSIMGSGIGSKHSFSGDYDIQMSDREIVQKYGLQNLRLGDLIAIRDADCRYGRAFRSGAMSVGVVVHGTCLTSGHGPGVTVLMTTLEKLIVPKIEPGANIADYLNISRDAKRTGPKRRRRR</sequence>
<name>A0A7V2F3B2_UNCEI</name>
<evidence type="ECO:0000259" key="1">
    <source>
        <dbReference type="Pfam" id="PF14505"/>
    </source>
</evidence>
<dbReference type="InterPro" id="IPR044909">
    <property type="entry name" value="TM_1086_sf"/>
</dbReference>
<dbReference type="Proteomes" id="UP000886069">
    <property type="component" value="Unassembled WGS sequence"/>
</dbReference>
<comment type="caution">
    <text evidence="3">The sequence shown here is derived from an EMBL/GenBank/DDBJ whole genome shotgun (WGS) entry which is preliminary data.</text>
</comment>
<accession>A0A7V2F3B2</accession>
<gene>
    <name evidence="3" type="ORF">ENO08_02240</name>
</gene>
<feature type="domain" description="DUF4438" evidence="1">
    <location>
        <begin position="29"/>
        <end position="165"/>
    </location>
</feature>
<organism evidence="3">
    <name type="scientific">Eiseniibacteriota bacterium</name>
    <dbReference type="NCBI Taxonomy" id="2212470"/>
    <lineage>
        <taxon>Bacteria</taxon>
        <taxon>Candidatus Eiseniibacteriota</taxon>
    </lineage>
</organism>
<dbReference type="Gene3D" id="2.102.30.10">
    <property type="entry name" value="tm1086 (SG structure) domain"/>
    <property type="match status" value="1"/>
</dbReference>
<dbReference type="Pfam" id="PF14505">
    <property type="entry name" value="DUF4438"/>
    <property type="match status" value="1"/>
</dbReference>
<dbReference type="InterPro" id="IPR044910">
    <property type="entry name" value="TM_1086_SG_dom"/>
</dbReference>
<dbReference type="InterPro" id="IPR048399">
    <property type="entry name" value="DUF4438_C"/>
</dbReference>
<dbReference type="AlphaFoldDB" id="A0A7V2F3B2"/>
<dbReference type="Gene3D" id="2.40.10.170">
    <property type="match status" value="1"/>
</dbReference>
<dbReference type="Pfam" id="PF20999">
    <property type="entry name" value="DUF4438_C"/>
    <property type="match status" value="1"/>
</dbReference>
<dbReference type="EMBL" id="DSEC01000157">
    <property type="protein sequence ID" value="HER43263.1"/>
    <property type="molecule type" value="Genomic_DNA"/>
</dbReference>
<evidence type="ECO:0000313" key="3">
    <source>
        <dbReference type="EMBL" id="HER43263.1"/>
    </source>
</evidence>
<evidence type="ECO:0000259" key="2">
    <source>
        <dbReference type="Pfam" id="PF20999"/>
    </source>
</evidence>
<dbReference type="Gene3D" id="4.10.1180.10">
    <property type="entry name" value="tm1086 domain"/>
    <property type="match status" value="1"/>
</dbReference>
<feature type="domain" description="DUF4438" evidence="2">
    <location>
        <begin position="166"/>
        <end position="289"/>
    </location>
</feature>
<proteinExistence type="predicted"/>
<protein>
    <submittedName>
        <fullName evidence="3">DUF4438 domain-containing protein</fullName>
    </submittedName>
</protein>